<keyword evidence="3" id="KW-1185">Reference proteome</keyword>
<sequence>MIRGLRLPDDGPGETRTEEQAAGVETNGLGISAASEADTEEQHLHGAW</sequence>
<reference evidence="2 3" key="1">
    <citation type="submission" date="2020-08" db="EMBL/GenBank/DDBJ databases">
        <title>Sequencing the genomes of 1000 actinobacteria strains.</title>
        <authorList>
            <person name="Klenk H.-P."/>
        </authorList>
    </citation>
    <scope>NUCLEOTIDE SEQUENCE [LARGE SCALE GENOMIC DNA]</scope>
    <source>
        <strain evidence="2 3">DSM 45584</strain>
    </source>
</reference>
<proteinExistence type="predicted"/>
<dbReference type="AlphaFoldDB" id="A0A840QBE5"/>
<feature type="compositionally biased region" description="Basic and acidic residues" evidence="1">
    <location>
        <begin position="1"/>
        <end position="19"/>
    </location>
</feature>
<feature type="region of interest" description="Disordered" evidence="1">
    <location>
        <begin position="1"/>
        <end position="27"/>
    </location>
</feature>
<evidence type="ECO:0000313" key="3">
    <source>
        <dbReference type="Proteomes" id="UP000584374"/>
    </source>
</evidence>
<protein>
    <submittedName>
        <fullName evidence="2">Uncharacterized protein</fullName>
    </submittedName>
</protein>
<organism evidence="2 3">
    <name type="scientific">Saccharopolyspora phatthalungensis</name>
    <dbReference type="NCBI Taxonomy" id="664693"/>
    <lineage>
        <taxon>Bacteria</taxon>
        <taxon>Bacillati</taxon>
        <taxon>Actinomycetota</taxon>
        <taxon>Actinomycetes</taxon>
        <taxon>Pseudonocardiales</taxon>
        <taxon>Pseudonocardiaceae</taxon>
        <taxon>Saccharopolyspora</taxon>
    </lineage>
</organism>
<name>A0A840QBE5_9PSEU</name>
<gene>
    <name evidence="2" type="ORF">BJ970_004645</name>
</gene>
<evidence type="ECO:0000313" key="2">
    <source>
        <dbReference type="EMBL" id="MBB5157111.1"/>
    </source>
</evidence>
<evidence type="ECO:0000256" key="1">
    <source>
        <dbReference type="SAM" id="MobiDB-lite"/>
    </source>
</evidence>
<dbReference type="Proteomes" id="UP000584374">
    <property type="component" value="Unassembled WGS sequence"/>
</dbReference>
<dbReference type="EMBL" id="JACHIW010000001">
    <property type="protein sequence ID" value="MBB5157111.1"/>
    <property type="molecule type" value="Genomic_DNA"/>
</dbReference>
<comment type="caution">
    <text evidence="2">The sequence shown here is derived from an EMBL/GenBank/DDBJ whole genome shotgun (WGS) entry which is preliminary data.</text>
</comment>
<accession>A0A840QBE5</accession>